<evidence type="ECO:0000256" key="4">
    <source>
        <dbReference type="ARBA" id="ARBA00022679"/>
    </source>
</evidence>
<keyword evidence="7" id="KW-0067">ATP-binding</keyword>
<evidence type="ECO:0000256" key="1">
    <source>
        <dbReference type="ARBA" id="ARBA00000085"/>
    </source>
</evidence>
<comment type="caution">
    <text evidence="12">The sequence shown here is derived from an EMBL/GenBank/DDBJ whole genome shotgun (WGS) entry which is preliminary data.</text>
</comment>
<dbReference type="Gene3D" id="1.20.5.1930">
    <property type="match status" value="1"/>
</dbReference>
<dbReference type="InterPro" id="IPR011712">
    <property type="entry name" value="Sig_transdc_His_kin_sub3_dim/P"/>
</dbReference>
<evidence type="ECO:0000256" key="6">
    <source>
        <dbReference type="ARBA" id="ARBA00022777"/>
    </source>
</evidence>
<keyword evidence="4" id="KW-0808">Transferase</keyword>
<dbReference type="Gene3D" id="3.30.565.10">
    <property type="entry name" value="Histidine kinase-like ATPase, C-terminal domain"/>
    <property type="match status" value="1"/>
</dbReference>
<reference evidence="12 13" key="1">
    <citation type="submission" date="2023-02" db="EMBL/GenBank/DDBJ databases">
        <authorList>
            <person name="Maleckis M."/>
        </authorList>
    </citation>
    <scope>NUCLEOTIDE SEQUENCE [LARGE SCALE GENOMIC DNA]</scope>
    <source>
        <strain evidence="12 13">P8-A2</strain>
    </source>
</reference>
<protein>
    <recommendedName>
        <fullName evidence="2">histidine kinase</fullName>
        <ecNumber evidence="2">2.7.13.3</ecNumber>
    </recommendedName>
</protein>
<dbReference type="InterPro" id="IPR050482">
    <property type="entry name" value="Sensor_HK_TwoCompSys"/>
</dbReference>
<accession>A0ABU3V467</accession>
<gene>
    <name evidence="12" type="ORF">PU648_53650</name>
</gene>
<keyword evidence="8" id="KW-0902">Two-component regulatory system</keyword>
<evidence type="ECO:0000256" key="10">
    <source>
        <dbReference type="SAM" id="Phobius"/>
    </source>
</evidence>
<keyword evidence="3" id="KW-0597">Phosphoprotein</keyword>
<evidence type="ECO:0000256" key="8">
    <source>
        <dbReference type="ARBA" id="ARBA00023012"/>
    </source>
</evidence>
<organism evidence="12 13">
    <name type="scientific">Streptomyces mirabilis</name>
    <dbReference type="NCBI Taxonomy" id="68239"/>
    <lineage>
        <taxon>Bacteria</taxon>
        <taxon>Bacillati</taxon>
        <taxon>Actinomycetota</taxon>
        <taxon>Actinomycetes</taxon>
        <taxon>Kitasatosporales</taxon>
        <taxon>Streptomycetaceae</taxon>
        <taxon>Streptomyces</taxon>
    </lineage>
</organism>
<feature type="transmembrane region" description="Helical" evidence="10">
    <location>
        <begin position="392"/>
        <end position="413"/>
    </location>
</feature>
<evidence type="ECO:0000256" key="2">
    <source>
        <dbReference type="ARBA" id="ARBA00012438"/>
    </source>
</evidence>
<feature type="transmembrane region" description="Helical" evidence="10">
    <location>
        <begin position="337"/>
        <end position="355"/>
    </location>
</feature>
<feature type="transmembrane region" description="Helical" evidence="10">
    <location>
        <begin position="420"/>
        <end position="439"/>
    </location>
</feature>
<feature type="transmembrane region" description="Helical" evidence="10">
    <location>
        <begin position="445"/>
        <end position="465"/>
    </location>
</feature>
<feature type="region of interest" description="Disordered" evidence="9">
    <location>
        <begin position="545"/>
        <end position="577"/>
    </location>
</feature>
<feature type="transmembrane region" description="Helical" evidence="10">
    <location>
        <begin position="38"/>
        <end position="60"/>
    </location>
</feature>
<dbReference type="PANTHER" id="PTHR24421">
    <property type="entry name" value="NITRATE/NITRITE SENSOR PROTEIN NARX-RELATED"/>
    <property type="match status" value="1"/>
</dbReference>
<dbReference type="Pfam" id="PF07730">
    <property type="entry name" value="HisKA_3"/>
    <property type="match status" value="1"/>
</dbReference>
<evidence type="ECO:0000259" key="11">
    <source>
        <dbReference type="Pfam" id="PF07730"/>
    </source>
</evidence>
<keyword evidence="5" id="KW-0547">Nucleotide-binding</keyword>
<feature type="domain" description="Signal transduction histidine kinase subgroup 3 dimerisation and phosphoacceptor" evidence="11">
    <location>
        <begin position="91"/>
        <end position="147"/>
    </location>
</feature>
<keyword evidence="10" id="KW-0812">Transmembrane</keyword>
<dbReference type="EMBL" id="JARAKF010000002">
    <property type="protein sequence ID" value="MDU9000979.1"/>
    <property type="molecule type" value="Genomic_DNA"/>
</dbReference>
<evidence type="ECO:0000313" key="13">
    <source>
        <dbReference type="Proteomes" id="UP001257627"/>
    </source>
</evidence>
<comment type="catalytic activity">
    <reaction evidence="1">
        <text>ATP + protein L-histidine = ADP + protein N-phospho-L-histidine.</text>
        <dbReference type="EC" id="2.7.13.3"/>
    </reaction>
</comment>
<sequence>MLVVLHLLAVHRTAGPSLVGAVIAALAAAGVAAARGEPLRYVAGVVLVAGGGVAIAWATGRSRRHRLARRSALADYEAGTAAVPLFAALAERDRLAAELHDVAAHRLTGVVVSAGAALRLGDQEQTAAALRHAGEAGRQAVRELERLTELGEYAALATFADIDELAAAHAVDYRRTVDTAPVSSTEAAYRVVREALTNAARYAGGAVVRVRVEGAFDRAKPPGGGRAAHGDPLLTVTITDDGGTAAEPGLGTGHGLAGLAATVSAAGGTLSAGPVGQDSRGGAGWTVRAQLPSATTPHIRRWPLWHGMFALDYALVVLAIALSLGASLLSADAPDSFGGVLPAVPTVVLSGLHAVPLGWRSRAPGRALAAVLLALVLWQACDRAAWTQPPVSDIFLVYGWVELTLVYSAAVYLSFRRGLFAPLAVAATGGLALAGGRGITGSRVGAWAVLTCVLALPAFAVWSWGRQTARRRDRLRAADARRRLLLDGDADAAVHEQRLRFATGLRGTALRHAQAVVAAAEAGNLRTVREEARAGLTALRGLLSGLRGQDSNDGRDEEDRRDGTGSGGAEDAPPPTVSGIAALAGRYGGAVQYIGPRRPLPAAVEVFAYRIASTLMALGVTLTVRRVHDGVEVSGPAPAVPGVERQLRAIADAAGGTLSTTDRGAVRVWLPEVHPWRSE</sequence>
<feature type="transmembrane region" description="Helical" evidence="10">
    <location>
        <begin position="310"/>
        <end position="331"/>
    </location>
</feature>
<dbReference type="InterPro" id="IPR036890">
    <property type="entry name" value="HATPase_C_sf"/>
</dbReference>
<dbReference type="Proteomes" id="UP001257627">
    <property type="component" value="Unassembled WGS sequence"/>
</dbReference>
<name>A0ABU3V467_9ACTN</name>
<keyword evidence="10" id="KW-1133">Transmembrane helix</keyword>
<feature type="compositionally biased region" description="Basic and acidic residues" evidence="9">
    <location>
        <begin position="550"/>
        <end position="563"/>
    </location>
</feature>
<dbReference type="SUPFAM" id="SSF55874">
    <property type="entry name" value="ATPase domain of HSP90 chaperone/DNA topoisomerase II/histidine kinase"/>
    <property type="match status" value="1"/>
</dbReference>
<evidence type="ECO:0000313" key="12">
    <source>
        <dbReference type="EMBL" id="MDU9000979.1"/>
    </source>
</evidence>
<evidence type="ECO:0000256" key="3">
    <source>
        <dbReference type="ARBA" id="ARBA00022553"/>
    </source>
</evidence>
<evidence type="ECO:0000256" key="7">
    <source>
        <dbReference type="ARBA" id="ARBA00022840"/>
    </source>
</evidence>
<dbReference type="CDD" id="cd16917">
    <property type="entry name" value="HATPase_UhpB-NarQ-NarX-like"/>
    <property type="match status" value="1"/>
</dbReference>
<keyword evidence="6 12" id="KW-0418">Kinase</keyword>
<dbReference type="EC" id="2.7.13.3" evidence="2"/>
<proteinExistence type="predicted"/>
<keyword evidence="10" id="KW-0472">Membrane</keyword>
<dbReference type="PANTHER" id="PTHR24421:SF10">
    <property type="entry name" value="NITRATE_NITRITE SENSOR PROTEIN NARQ"/>
    <property type="match status" value="1"/>
</dbReference>
<dbReference type="GO" id="GO:0016301">
    <property type="term" value="F:kinase activity"/>
    <property type="evidence" value="ECO:0007669"/>
    <property type="project" value="UniProtKB-KW"/>
</dbReference>
<evidence type="ECO:0000256" key="9">
    <source>
        <dbReference type="SAM" id="MobiDB-lite"/>
    </source>
</evidence>
<dbReference type="RefSeq" id="WP_316738251.1">
    <property type="nucleotide sequence ID" value="NZ_JARAKF010000002.1"/>
</dbReference>
<evidence type="ECO:0000256" key="5">
    <source>
        <dbReference type="ARBA" id="ARBA00022741"/>
    </source>
</evidence>
<keyword evidence="13" id="KW-1185">Reference proteome</keyword>